<dbReference type="AlphaFoldDB" id="E6Q2Q5"/>
<gene>
    <name evidence="1" type="ORF">CARN4_0723</name>
</gene>
<name>E6Q2Q5_9ZZZZ</name>
<organism evidence="1">
    <name type="scientific">mine drainage metagenome</name>
    <dbReference type="NCBI Taxonomy" id="410659"/>
    <lineage>
        <taxon>unclassified sequences</taxon>
        <taxon>metagenomes</taxon>
        <taxon>ecological metagenomes</taxon>
    </lineage>
</organism>
<proteinExistence type="predicted"/>
<accession>E6Q2Q5</accession>
<reference evidence="1" key="1">
    <citation type="submission" date="2009-10" db="EMBL/GenBank/DDBJ databases">
        <title>Diversity of trophic interactions inside an arsenic-rich microbial ecosystem.</title>
        <authorList>
            <person name="Bertin P.N."/>
            <person name="Heinrich-Salmeron A."/>
            <person name="Pelletier E."/>
            <person name="Goulhen-Chollet F."/>
            <person name="Arsene-Ploetze F."/>
            <person name="Gallien S."/>
            <person name="Calteau A."/>
            <person name="Vallenet D."/>
            <person name="Casiot C."/>
            <person name="Chane-Woon-Ming B."/>
            <person name="Giloteaux L."/>
            <person name="Barakat M."/>
            <person name="Bonnefoy V."/>
            <person name="Bruneel O."/>
            <person name="Chandler M."/>
            <person name="Cleiss J."/>
            <person name="Duran R."/>
            <person name="Elbaz-Poulichet F."/>
            <person name="Fonknechten N."/>
            <person name="Lauga B."/>
            <person name="Mornico D."/>
            <person name="Ortet P."/>
            <person name="Schaeffer C."/>
            <person name="Siguier P."/>
            <person name="Alexander Thil Smith A."/>
            <person name="Van Dorsselaer A."/>
            <person name="Weissenbach J."/>
            <person name="Medigue C."/>
            <person name="Le Paslier D."/>
        </authorList>
    </citation>
    <scope>NUCLEOTIDE SEQUENCE</scope>
</reference>
<sequence length="122" mass="12811">MNRPSASQPAPSLIAWKIQPSDSGALSAFLQALQRAAVPPDASFVALADGASLTWDPRRTRSAAVRNAVLEATRECGTSLRGTLLAPLDDAARAAIASEALVEPRLGEGSILEAAIERSWTF</sequence>
<comment type="caution">
    <text evidence="1">The sequence shown here is derived from an EMBL/GenBank/DDBJ whole genome shotgun (WGS) entry which is preliminary data.</text>
</comment>
<dbReference type="EMBL" id="CABO01000018">
    <property type="protein sequence ID" value="CBI01465.1"/>
    <property type="molecule type" value="Genomic_DNA"/>
</dbReference>
<protein>
    <submittedName>
        <fullName evidence="1">Uncharacterized protein</fullName>
    </submittedName>
</protein>
<evidence type="ECO:0000313" key="1">
    <source>
        <dbReference type="EMBL" id="CBI01465.1"/>
    </source>
</evidence>